<dbReference type="InterPro" id="IPR056422">
    <property type="entry name" value="BP74_N"/>
</dbReference>
<reference evidence="3" key="1">
    <citation type="submission" date="2021-10" db="EMBL/GenBank/DDBJ databases">
        <title>Streptomyces nigrumlapis sp.nov.,an antimicrobial producing actinobacterium isolated from Black Gobi rocks.</title>
        <authorList>
            <person name="Wen Y."/>
            <person name="Zhang W."/>
            <person name="Liu X.G."/>
        </authorList>
    </citation>
    <scope>NUCLEOTIDE SEQUENCE</scope>
    <source>
        <strain evidence="3">ST13-2-2</strain>
    </source>
</reference>
<evidence type="ECO:0000256" key="1">
    <source>
        <dbReference type="SAM" id="SignalP"/>
    </source>
</evidence>
<name>A0ABY4MAQ7_9ACTN</name>
<accession>A0ABY4MAQ7</accession>
<dbReference type="PANTHER" id="PTHR35883:SF1">
    <property type="entry name" value="CALMODULIN-BINDING PROTEIN CAM-BP15-RELATED"/>
    <property type="match status" value="1"/>
</dbReference>
<dbReference type="EMBL" id="CP086322">
    <property type="protein sequence ID" value="UQA94503.1"/>
    <property type="molecule type" value="Genomic_DNA"/>
</dbReference>
<protein>
    <submittedName>
        <fullName evidence="3">Calmodulin-binding protein</fullName>
    </submittedName>
</protein>
<evidence type="ECO:0000313" key="4">
    <source>
        <dbReference type="Proteomes" id="UP000830115"/>
    </source>
</evidence>
<sequence>MRRLTIKIGVLAATMALALAAAENAQGVPTQHTAHRGKAPTAYFEMTDVTGQRFVIALTDPAKIRHARDLVNGTSDSEPHVVGRIDKRRVAYNPRWSYHIKPDTIDFFDYAIEVCDATIPYVEDHLREAGGAFLPGLIWCPWSSRLVREIPAE</sequence>
<evidence type="ECO:0000259" key="2">
    <source>
        <dbReference type="Pfam" id="PF23621"/>
    </source>
</evidence>
<evidence type="ECO:0000313" key="3">
    <source>
        <dbReference type="EMBL" id="UQA94503.1"/>
    </source>
</evidence>
<dbReference type="InterPro" id="IPR053344">
    <property type="entry name" value="cAMP-inducible_BP74-like"/>
</dbReference>
<dbReference type="RefSeq" id="WP_248865373.1">
    <property type="nucleotide sequence ID" value="NZ_CP086322.1"/>
</dbReference>
<feature type="domain" description="BP74 N-terminal" evidence="2">
    <location>
        <begin position="41"/>
        <end position="152"/>
    </location>
</feature>
<feature type="chain" id="PRO_5045935961" evidence="1">
    <location>
        <begin position="26"/>
        <end position="153"/>
    </location>
</feature>
<dbReference type="Proteomes" id="UP000830115">
    <property type="component" value="Chromosome"/>
</dbReference>
<organism evidence="3 4">
    <name type="scientific">Streptomyces halobius</name>
    <dbReference type="NCBI Taxonomy" id="2879846"/>
    <lineage>
        <taxon>Bacteria</taxon>
        <taxon>Bacillati</taxon>
        <taxon>Actinomycetota</taxon>
        <taxon>Actinomycetes</taxon>
        <taxon>Kitasatosporales</taxon>
        <taxon>Streptomycetaceae</taxon>
        <taxon>Streptomyces</taxon>
    </lineage>
</organism>
<feature type="signal peptide" evidence="1">
    <location>
        <begin position="1"/>
        <end position="25"/>
    </location>
</feature>
<keyword evidence="1" id="KW-0732">Signal</keyword>
<dbReference type="Pfam" id="PF23621">
    <property type="entry name" value="BP74_N"/>
    <property type="match status" value="1"/>
</dbReference>
<keyword evidence="4" id="KW-1185">Reference proteome</keyword>
<dbReference type="PANTHER" id="PTHR35883">
    <property type="entry name" value="CYCLIC AMP-INDUCIBLE PROTEIN BP74-RELATED"/>
    <property type="match status" value="1"/>
</dbReference>
<proteinExistence type="predicted"/>
<gene>
    <name evidence="3" type="ORF">K9S39_23930</name>
</gene>